<dbReference type="HOGENOM" id="CLU_3050759_0_0_1"/>
<protein>
    <submittedName>
        <fullName evidence="1">Predicted protein</fullName>
    </submittedName>
</protein>
<dbReference type="VEuPathDB" id="FungiDB:LEMA_P024170.1"/>
<dbReference type="EMBL" id="FP929127">
    <property type="protein sequence ID" value="CBX95265.1"/>
    <property type="molecule type" value="Genomic_DNA"/>
</dbReference>
<sequence>MVGQSHPRAPRSVDYRVFVRGNSSTVCDAMSVYSMHVACFRPLHTSKASPRLAG</sequence>
<accession>E4ZX55</accession>
<dbReference type="AlphaFoldDB" id="E4ZX55"/>
<evidence type="ECO:0000313" key="2">
    <source>
        <dbReference type="Proteomes" id="UP000002668"/>
    </source>
</evidence>
<gene>
    <name evidence="1" type="ORF">LEMA_P024170.1</name>
</gene>
<keyword evidence="2" id="KW-1185">Reference proteome</keyword>
<organism evidence="2">
    <name type="scientific">Leptosphaeria maculans (strain JN3 / isolate v23.1.3 / race Av1-4-5-6-7-8)</name>
    <name type="common">Blackleg fungus</name>
    <name type="synonym">Phoma lingam</name>
    <dbReference type="NCBI Taxonomy" id="985895"/>
    <lineage>
        <taxon>Eukaryota</taxon>
        <taxon>Fungi</taxon>
        <taxon>Dikarya</taxon>
        <taxon>Ascomycota</taxon>
        <taxon>Pezizomycotina</taxon>
        <taxon>Dothideomycetes</taxon>
        <taxon>Pleosporomycetidae</taxon>
        <taxon>Pleosporales</taxon>
        <taxon>Pleosporineae</taxon>
        <taxon>Leptosphaeriaceae</taxon>
        <taxon>Plenodomus</taxon>
        <taxon>Plenodomus lingam/Leptosphaeria maculans species complex</taxon>
    </lineage>
</organism>
<reference evidence="2" key="1">
    <citation type="journal article" date="2011" name="Nat. Commun.">
        <title>Effector diversification within compartments of the Leptosphaeria maculans genome affected by Repeat-Induced Point mutations.</title>
        <authorList>
            <person name="Rouxel T."/>
            <person name="Grandaubert J."/>
            <person name="Hane J.K."/>
            <person name="Hoede C."/>
            <person name="van de Wouw A.P."/>
            <person name="Couloux A."/>
            <person name="Dominguez V."/>
            <person name="Anthouard V."/>
            <person name="Bally P."/>
            <person name="Bourras S."/>
            <person name="Cozijnsen A.J."/>
            <person name="Ciuffetti L.M."/>
            <person name="Degrave A."/>
            <person name="Dilmaghani A."/>
            <person name="Duret L."/>
            <person name="Fudal I."/>
            <person name="Goodwin S.B."/>
            <person name="Gout L."/>
            <person name="Glaser N."/>
            <person name="Linglin J."/>
            <person name="Kema G.H.J."/>
            <person name="Lapalu N."/>
            <person name="Lawrence C.B."/>
            <person name="May K."/>
            <person name="Meyer M."/>
            <person name="Ollivier B."/>
            <person name="Poulain J."/>
            <person name="Schoch C.L."/>
            <person name="Simon A."/>
            <person name="Spatafora J.W."/>
            <person name="Stachowiak A."/>
            <person name="Turgeon B.G."/>
            <person name="Tyler B.M."/>
            <person name="Vincent D."/>
            <person name="Weissenbach J."/>
            <person name="Amselem J."/>
            <person name="Quesneville H."/>
            <person name="Oliver R.P."/>
            <person name="Wincker P."/>
            <person name="Balesdent M.-H."/>
            <person name="Howlett B.J."/>
        </authorList>
    </citation>
    <scope>NUCLEOTIDE SEQUENCE [LARGE SCALE GENOMIC DNA]</scope>
    <source>
        <strain evidence="2">JN3 / isolate v23.1.3 / race Av1-4-5-6-7-8</strain>
    </source>
</reference>
<dbReference type="Proteomes" id="UP000002668">
    <property type="component" value="Genome"/>
</dbReference>
<proteinExistence type="predicted"/>
<name>E4ZX55_LEPMJ</name>
<evidence type="ECO:0000313" key="1">
    <source>
        <dbReference type="EMBL" id="CBX95265.1"/>
    </source>
</evidence>
<dbReference type="InParanoid" id="E4ZX55"/>